<dbReference type="GO" id="GO:0035438">
    <property type="term" value="F:cyclic-di-GMP binding"/>
    <property type="evidence" value="ECO:0007669"/>
    <property type="project" value="InterPro"/>
</dbReference>
<evidence type="ECO:0000313" key="2">
    <source>
        <dbReference type="EMBL" id="EAU62422.1"/>
    </source>
</evidence>
<accession>Q08PL4</accession>
<dbReference type="Proteomes" id="UP000032702">
    <property type="component" value="Unassembled WGS sequence"/>
</dbReference>
<dbReference type="OrthoDB" id="5524041at2"/>
<proteinExistence type="predicted"/>
<reference evidence="2 3" key="1">
    <citation type="submission" date="2006-04" db="EMBL/GenBank/DDBJ databases">
        <authorList>
            <person name="Nierman W.C."/>
        </authorList>
    </citation>
    <scope>NUCLEOTIDE SEQUENCE [LARGE SCALE GENOMIC DNA]</scope>
    <source>
        <strain evidence="2 3">DW4/3-1</strain>
    </source>
</reference>
<dbReference type="Pfam" id="PF07238">
    <property type="entry name" value="PilZ"/>
    <property type="match status" value="1"/>
</dbReference>
<protein>
    <submittedName>
        <fullName evidence="2">Type IV pilus assembly protein PilZ</fullName>
    </submittedName>
</protein>
<comment type="caution">
    <text evidence="2">The sequence shown here is derived from an EMBL/GenBank/DDBJ whole genome shotgun (WGS) entry which is preliminary data.</text>
</comment>
<feature type="domain" description="PilZ" evidence="1">
    <location>
        <begin position="163"/>
        <end position="260"/>
    </location>
</feature>
<gene>
    <name evidence="2" type="ORF">STIAU_5248</name>
</gene>
<dbReference type="SUPFAM" id="SSF141371">
    <property type="entry name" value="PilZ domain-like"/>
    <property type="match status" value="1"/>
</dbReference>
<dbReference type="AlphaFoldDB" id="Q08PL4"/>
<dbReference type="Gene3D" id="2.40.10.220">
    <property type="entry name" value="predicted glycosyltransferase like domains"/>
    <property type="match status" value="2"/>
</dbReference>
<sequence>MGSCASVRTPGSPWCPSKPEAASIPLRAAKVSHFPLSGGVERRESHADNRVMTGASPHLLEVRYASRRALLSSAKTERGALTLFVPTPHRVAQGESVRLAVTLGDGDERFEIEGTALTWTQAAGRDGVGGFLASFLGDHKRRAAEMIAVCAQRPLSMGTASRERLILRRNCELKVANVQFPGELRDLSQTGAFVVGRQFGKLKAGEPVWLKVEGGLFGLGGTWLEAKVIWQGKKGEEQGLGLRFTGNEARQASAIQRLLDAAGR</sequence>
<organism evidence="2 3">
    <name type="scientific">Stigmatella aurantiaca (strain DW4/3-1)</name>
    <dbReference type="NCBI Taxonomy" id="378806"/>
    <lineage>
        <taxon>Bacteria</taxon>
        <taxon>Pseudomonadati</taxon>
        <taxon>Myxococcota</taxon>
        <taxon>Myxococcia</taxon>
        <taxon>Myxococcales</taxon>
        <taxon>Cystobacterineae</taxon>
        <taxon>Archangiaceae</taxon>
        <taxon>Stigmatella</taxon>
    </lineage>
</organism>
<dbReference type="EMBL" id="AAMD01000238">
    <property type="protein sequence ID" value="EAU62422.1"/>
    <property type="molecule type" value="Genomic_DNA"/>
</dbReference>
<dbReference type="InterPro" id="IPR009875">
    <property type="entry name" value="PilZ_domain"/>
</dbReference>
<name>Q08PL4_STIAD</name>
<evidence type="ECO:0000313" key="3">
    <source>
        <dbReference type="Proteomes" id="UP000032702"/>
    </source>
</evidence>
<evidence type="ECO:0000259" key="1">
    <source>
        <dbReference type="Pfam" id="PF07238"/>
    </source>
</evidence>